<dbReference type="KEGG" id="acaf:CA12_08210"/>
<feature type="region of interest" description="Disordered" evidence="1">
    <location>
        <begin position="96"/>
        <end position="119"/>
    </location>
</feature>
<dbReference type="Proteomes" id="UP000318741">
    <property type="component" value="Chromosome"/>
</dbReference>
<name>A0A517P5U9_9PLAN</name>
<reference evidence="2 3" key="1">
    <citation type="submission" date="2019-02" db="EMBL/GenBank/DDBJ databases">
        <title>Deep-cultivation of Planctomycetes and their phenomic and genomic characterization uncovers novel biology.</title>
        <authorList>
            <person name="Wiegand S."/>
            <person name="Jogler M."/>
            <person name="Boedeker C."/>
            <person name="Pinto D."/>
            <person name="Vollmers J."/>
            <person name="Rivas-Marin E."/>
            <person name="Kohn T."/>
            <person name="Peeters S.H."/>
            <person name="Heuer A."/>
            <person name="Rast P."/>
            <person name="Oberbeckmann S."/>
            <person name="Bunk B."/>
            <person name="Jeske O."/>
            <person name="Meyerdierks A."/>
            <person name="Storesund J.E."/>
            <person name="Kallscheuer N."/>
            <person name="Luecker S."/>
            <person name="Lage O.M."/>
            <person name="Pohl T."/>
            <person name="Merkel B.J."/>
            <person name="Hornburger P."/>
            <person name="Mueller R.-W."/>
            <person name="Bruemmer F."/>
            <person name="Labrenz M."/>
            <person name="Spormann A.M."/>
            <person name="Op den Camp H."/>
            <person name="Overmann J."/>
            <person name="Amann R."/>
            <person name="Jetten M.S.M."/>
            <person name="Mascher T."/>
            <person name="Medema M.H."/>
            <person name="Devos D.P."/>
            <person name="Kaster A.-K."/>
            <person name="Ovreas L."/>
            <person name="Rohde M."/>
            <person name="Galperin M.Y."/>
            <person name="Jogler C."/>
        </authorList>
    </citation>
    <scope>NUCLEOTIDE SEQUENCE [LARGE SCALE GENOMIC DNA]</scope>
    <source>
        <strain evidence="2 3">CA12</strain>
    </source>
</reference>
<accession>A0A517P5U9</accession>
<keyword evidence="3" id="KW-1185">Reference proteome</keyword>
<dbReference type="AlphaFoldDB" id="A0A517P5U9"/>
<protein>
    <submittedName>
        <fullName evidence="2">Uncharacterized protein</fullName>
    </submittedName>
</protein>
<organism evidence="2 3">
    <name type="scientific">Alienimonas californiensis</name>
    <dbReference type="NCBI Taxonomy" id="2527989"/>
    <lineage>
        <taxon>Bacteria</taxon>
        <taxon>Pseudomonadati</taxon>
        <taxon>Planctomycetota</taxon>
        <taxon>Planctomycetia</taxon>
        <taxon>Planctomycetales</taxon>
        <taxon>Planctomycetaceae</taxon>
        <taxon>Alienimonas</taxon>
    </lineage>
</organism>
<sequence>MLRTSPQTRPIALRPASPGRRRRIAAAVWLLSAAAPLSWAQEPYRPAPLAPGNDLPVLELPEAGAPAPRGFAEEYPVQEYPRQEYPLQEYPVDRYSDEEYAPGGAPYSPGTPLPAPPGDESVPGFPEPPEFGQARVPGPPRPAVEALPGTPFFADTEYGARPNYGDPGAPAFGLPHQMEQSNRYGIWYRPKSFHAPNRAVYRPSPFRPRGFGNLFDRPCVPDRMDYTPYTVEDLPSRYGPTYYPHFRENTECLVRPTRHYDKGPHAENSTGGCRLGADCYHAAGMGDCPGCRPHGFLHAAKAAAAEPAAGHCQCERCQAKRR</sequence>
<evidence type="ECO:0000256" key="1">
    <source>
        <dbReference type="SAM" id="MobiDB-lite"/>
    </source>
</evidence>
<evidence type="ECO:0000313" key="2">
    <source>
        <dbReference type="EMBL" id="QDT14742.1"/>
    </source>
</evidence>
<evidence type="ECO:0000313" key="3">
    <source>
        <dbReference type="Proteomes" id="UP000318741"/>
    </source>
</evidence>
<gene>
    <name evidence="2" type="ORF">CA12_08210</name>
</gene>
<proteinExistence type="predicted"/>
<dbReference type="EMBL" id="CP036265">
    <property type="protein sequence ID" value="QDT14742.1"/>
    <property type="molecule type" value="Genomic_DNA"/>
</dbReference>